<dbReference type="InterPro" id="IPR035906">
    <property type="entry name" value="MetI-like_sf"/>
</dbReference>
<keyword evidence="3 5" id="KW-1133">Transmembrane helix</keyword>
<reference evidence="8 9" key="1">
    <citation type="submission" date="2016-10" db="EMBL/GenBank/DDBJ databases">
        <authorList>
            <person name="de Groot N.N."/>
        </authorList>
    </citation>
    <scope>NUCLEOTIDE SEQUENCE [LARGE SCALE GENOMIC DNA]</scope>
    <source>
        <strain evidence="8 9">DSM 21800</strain>
    </source>
</reference>
<keyword evidence="2 5" id="KW-0812">Transmembrane</keyword>
<feature type="transmembrane region" description="Helical" evidence="5">
    <location>
        <begin position="228"/>
        <end position="253"/>
    </location>
</feature>
<evidence type="ECO:0000313" key="8">
    <source>
        <dbReference type="EMBL" id="SDT27585.1"/>
    </source>
</evidence>
<dbReference type="Pfam" id="PF00528">
    <property type="entry name" value="BPD_transp_1"/>
    <property type="match status" value="1"/>
</dbReference>
<keyword evidence="9" id="KW-1185">Reference proteome</keyword>
<keyword evidence="4 5" id="KW-0472">Membrane</keyword>
<feature type="domain" description="ABC transmembrane type-1" evidence="7">
    <location>
        <begin position="143"/>
        <end position="359"/>
    </location>
</feature>
<evidence type="ECO:0000256" key="4">
    <source>
        <dbReference type="ARBA" id="ARBA00023136"/>
    </source>
</evidence>
<evidence type="ECO:0000256" key="6">
    <source>
        <dbReference type="SAM" id="MobiDB-lite"/>
    </source>
</evidence>
<proteinExistence type="inferred from homology"/>
<feature type="transmembrane region" description="Helical" evidence="5">
    <location>
        <begin position="343"/>
        <end position="362"/>
    </location>
</feature>
<dbReference type="STRING" id="630515.SAMN04489812_4921"/>
<comment type="subcellular location">
    <subcellularLocation>
        <location evidence="5">Cell membrane</location>
        <topology evidence="5">Multi-pass membrane protein</topology>
    </subcellularLocation>
    <subcellularLocation>
        <location evidence="1">Membrane</location>
        <topology evidence="1">Multi-pass membrane protein</topology>
    </subcellularLocation>
</comment>
<dbReference type="PROSITE" id="PS50928">
    <property type="entry name" value="ABC_TM1"/>
    <property type="match status" value="1"/>
</dbReference>
<feature type="transmembrane region" description="Helical" evidence="5">
    <location>
        <begin position="290"/>
        <end position="312"/>
    </location>
</feature>
<protein>
    <submittedName>
        <fullName evidence="8">Peptide/nickel transport system permease protein</fullName>
    </submittedName>
</protein>
<dbReference type="GO" id="GO:0005886">
    <property type="term" value="C:plasma membrane"/>
    <property type="evidence" value="ECO:0007669"/>
    <property type="project" value="UniProtKB-SubCell"/>
</dbReference>
<evidence type="ECO:0000256" key="3">
    <source>
        <dbReference type="ARBA" id="ARBA00022989"/>
    </source>
</evidence>
<dbReference type="Proteomes" id="UP000199103">
    <property type="component" value="Chromosome I"/>
</dbReference>
<dbReference type="CDD" id="cd06261">
    <property type="entry name" value="TM_PBP2"/>
    <property type="match status" value="1"/>
</dbReference>
<feature type="transmembrane region" description="Helical" evidence="5">
    <location>
        <begin position="147"/>
        <end position="170"/>
    </location>
</feature>
<dbReference type="SUPFAM" id="SSF161098">
    <property type="entry name" value="MetI-like"/>
    <property type="match status" value="1"/>
</dbReference>
<comment type="similarity">
    <text evidence="5">Belongs to the binding-protein-dependent transport system permease family.</text>
</comment>
<name>A0A1H1Z1A6_9ACTN</name>
<feature type="region of interest" description="Disordered" evidence="6">
    <location>
        <begin position="1"/>
        <end position="24"/>
    </location>
</feature>
<evidence type="ECO:0000259" key="7">
    <source>
        <dbReference type="PROSITE" id="PS50928"/>
    </source>
</evidence>
<evidence type="ECO:0000313" key="9">
    <source>
        <dbReference type="Proteomes" id="UP000199103"/>
    </source>
</evidence>
<dbReference type="PANTHER" id="PTHR43376:SF1">
    <property type="entry name" value="OLIGOPEPTIDE TRANSPORT SYSTEM PERMEASE PROTEIN"/>
    <property type="match status" value="1"/>
</dbReference>
<accession>A0A1H1Z1A6</accession>
<dbReference type="PANTHER" id="PTHR43376">
    <property type="entry name" value="OLIGOPEPTIDE TRANSPORT SYSTEM PERMEASE PROTEIN"/>
    <property type="match status" value="1"/>
</dbReference>
<dbReference type="GO" id="GO:0055085">
    <property type="term" value="P:transmembrane transport"/>
    <property type="evidence" value="ECO:0007669"/>
    <property type="project" value="InterPro"/>
</dbReference>
<gene>
    <name evidence="8" type="ORF">SAMN04489812_4921</name>
</gene>
<evidence type="ECO:0000256" key="2">
    <source>
        <dbReference type="ARBA" id="ARBA00022692"/>
    </source>
</evidence>
<dbReference type="AlphaFoldDB" id="A0A1H1Z1A6"/>
<dbReference type="Gene3D" id="1.10.3720.10">
    <property type="entry name" value="MetI-like"/>
    <property type="match status" value="1"/>
</dbReference>
<evidence type="ECO:0000256" key="1">
    <source>
        <dbReference type="ARBA" id="ARBA00004141"/>
    </source>
</evidence>
<feature type="transmembrane region" description="Helical" evidence="5">
    <location>
        <begin position="46"/>
        <end position="67"/>
    </location>
</feature>
<organism evidence="8 9">
    <name type="scientific">Microlunatus soli</name>
    <dbReference type="NCBI Taxonomy" id="630515"/>
    <lineage>
        <taxon>Bacteria</taxon>
        <taxon>Bacillati</taxon>
        <taxon>Actinomycetota</taxon>
        <taxon>Actinomycetes</taxon>
        <taxon>Propionibacteriales</taxon>
        <taxon>Propionibacteriaceae</taxon>
        <taxon>Microlunatus</taxon>
    </lineage>
</organism>
<evidence type="ECO:0000256" key="5">
    <source>
        <dbReference type="RuleBase" id="RU363032"/>
    </source>
</evidence>
<feature type="compositionally biased region" description="Polar residues" evidence="6">
    <location>
        <begin position="1"/>
        <end position="11"/>
    </location>
</feature>
<sequence length="370" mass="41083">MTVTTSTASSQQDRDERPTEPPSGPIVSIRSVLARHPLAAYALRRFGLYLIELWGALTIAFFFFRMIPGDPIQTFIQTLQQNYVYNQQASAEVIARYRKEFGLEGNVFTQYLHHMKKLIFEHDLGPSLINYPTPAQDVIMQSLPWTIGLLGISAVIAWVLGLAAGALAGWRRGKLGAEISTNLAIILGHVPFYFVALILVYVFAYTLGLLPARSAYDSNIPIGFSPSFLLSLLQHGFLPALSIVIIGIFNWLLSTRMLMIPVLGEDYLTYAEAKGLKPGRILSRYALRNIYLPQVTGFGISLGFIFNGNVLVEQLFNYPGLGSTLVTAITQLDFNTILGVTDMAIVSVLTVNLVLDLLLPLLDPRVKYWR</sequence>
<feature type="transmembrane region" description="Helical" evidence="5">
    <location>
        <begin position="182"/>
        <end position="208"/>
    </location>
</feature>
<keyword evidence="5" id="KW-0813">Transport</keyword>
<dbReference type="EMBL" id="LT629772">
    <property type="protein sequence ID" value="SDT27585.1"/>
    <property type="molecule type" value="Genomic_DNA"/>
</dbReference>
<dbReference type="InterPro" id="IPR000515">
    <property type="entry name" value="MetI-like"/>
</dbReference>